<dbReference type="EMBL" id="WNKX01000004">
    <property type="protein sequence ID" value="MTW10365.1"/>
    <property type="molecule type" value="Genomic_DNA"/>
</dbReference>
<dbReference type="Gene3D" id="3.30.70.1280">
    <property type="entry name" value="SP0830-like domains"/>
    <property type="match status" value="1"/>
</dbReference>
<comment type="caution">
    <text evidence="1">The sequence shown here is derived from an EMBL/GenBank/DDBJ whole genome shotgun (WGS) entry which is preliminary data.</text>
</comment>
<dbReference type="PANTHER" id="PTHR36439">
    <property type="entry name" value="BLL4334 PROTEIN"/>
    <property type="match status" value="1"/>
</dbReference>
<proteinExistence type="predicted"/>
<dbReference type="PANTHER" id="PTHR36439:SF1">
    <property type="entry name" value="DUF1697 DOMAIN-CONTAINING PROTEIN"/>
    <property type="match status" value="1"/>
</dbReference>
<dbReference type="InterPro" id="IPR012545">
    <property type="entry name" value="DUF1697"/>
</dbReference>
<dbReference type="Pfam" id="PF08002">
    <property type="entry name" value="DUF1697"/>
    <property type="match status" value="1"/>
</dbReference>
<evidence type="ECO:0000313" key="2">
    <source>
        <dbReference type="Proteomes" id="UP000472320"/>
    </source>
</evidence>
<dbReference type="PIRSF" id="PIRSF008502">
    <property type="entry name" value="UCP008502"/>
    <property type="match status" value="1"/>
</dbReference>
<dbReference type="AlphaFoldDB" id="A0A6L6QDT5"/>
<gene>
    <name evidence="1" type="ORF">GM658_07075</name>
</gene>
<protein>
    <submittedName>
        <fullName evidence="1">DUF1697 domain-containing protein</fullName>
    </submittedName>
</protein>
<organism evidence="1 2">
    <name type="scientific">Massilia eburnea</name>
    <dbReference type="NCBI Taxonomy" id="1776165"/>
    <lineage>
        <taxon>Bacteria</taxon>
        <taxon>Pseudomonadati</taxon>
        <taxon>Pseudomonadota</taxon>
        <taxon>Betaproteobacteria</taxon>
        <taxon>Burkholderiales</taxon>
        <taxon>Oxalobacteraceae</taxon>
        <taxon>Telluria group</taxon>
        <taxon>Massilia</taxon>
    </lineage>
</organism>
<accession>A0A6L6QDT5</accession>
<reference evidence="1 2" key="1">
    <citation type="submission" date="2019-11" db="EMBL/GenBank/DDBJ databases">
        <title>Type strains purchased from KCTC, JCM and DSMZ.</title>
        <authorList>
            <person name="Lu H."/>
        </authorList>
    </citation>
    <scope>NUCLEOTIDE SEQUENCE [LARGE SCALE GENOMIC DNA]</scope>
    <source>
        <strain evidence="1 2">JCM 31587</strain>
    </source>
</reference>
<keyword evidence="2" id="KW-1185">Reference proteome</keyword>
<name>A0A6L6QDT5_9BURK</name>
<dbReference type="SUPFAM" id="SSF160379">
    <property type="entry name" value="SP0830-like"/>
    <property type="match status" value="1"/>
</dbReference>
<dbReference type="RefSeq" id="WP_155453308.1">
    <property type="nucleotide sequence ID" value="NZ_WNKX01000004.1"/>
</dbReference>
<dbReference type="OrthoDB" id="9806494at2"/>
<evidence type="ECO:0000313" key="1">
    <source>
        <dbReference type="EMBL" id="MTW10365.1"/>
    </source>
</evidence>
<sequence length="181" mass="19480">MRKQRLVALLRGINVGRAKRVAMADLRKVLSDMGYDDVRTLLNSGNVVFDCNSADAANCAARIEEALVLKLGVPAKVTVIEAEQLAEIVKENSLQGVADDNSRLLVAVLNKPKEDRGKLEPLARQSWQPEAFALGHHAAYIWCPDGVLASRAAAAMGKALGDGVTSRNWSTISKLNSMANS</sequence>
<dbReference type="Proteomes" id="UP000472320">
    <property type="component" value="Unassembled WGS sequence"/>
</dbReference>